<keyword evidence="3" id="KW-1185">Reference proteome</keyword>
<dbReference type="Proteomes" id="UP001265746">
    <property type="component" value="Unassembled WGS sequence"/>
</dbReference>
<evidence type="ECO:0000313" key="2">
    <source>
        <dbReference type="EMBL" id="KAK2600880.1"/>
    </source>
</evidence>
<dbReference type="AlphaFoldDB" id="A0AAD9W0Y0"/>
<sequence length="204" mass="21581">MYHSLILSLSVIPILGLALPTAPSANTNTTPTRGLVSGAALFNTSISRINNLANSTNQFDTINYFPDPVVKCSGRKLDDDNSNWSTDLTTAVTATDTSGIYGTCDADGSEVDGSGNLAWKSGKVQVYYCNHGFTPNPCSVNEYWRADDLINDKCGSNGGGWVSISDWGKTIGRDPTNSDGSFRSECGASLHGVKANVIVNVTST</sequence>
<reference evidence="2" key="1">
    <citation type="submission" date="2023-06" db="EMBL/GenBank/DDBJ databases">
        <authorList>
            <person name="Noh H."/>
        </authorList>
    </citation>
    <scope>NUCLEOTIDE SEQUENCE</scope>
    <source>
        <strain evidence="2">DUCC20226</strain>
    </source>
</reference>
<feature type="signal peptide" evidence="1">
    <location>
        <begin position="1"/>
        <end position="18"/>
    </location>
</feature>
<protein>
    <submittedName>
        <fullName evidence="2">Uncharacterized protein</fullName>
    </submittedName>
</protein>
<gene>
    <name evidence="2" type="ORF">N8I77_010383</name>
</gene>
<evidence type="ECO:0000313" key="3">
    <source>
        <dbReference type="Proteomes" id="UP001265746"/>
    </source>
</evidence>
<accession>A0AAD9W0Y0</accession>
<name>A0AAD9W0Y0_PHOAM</name>
<feature type="chain" id="PRO_5042163377" evidence="1">
    <location>
        <begin position="19"/>
        <end position="204"/>
    </location>
</feature>
<comment type="caution">
    <text evidence="2">The sequence shown here is derived from an EMBL/GenBank/DDBJ whole genome shotgun (WGS) entry which is preliminary data.</text>
</comment>
<dbReference type="EMBL" id="JAUJFL010000006">
    <property type="protein sequence ID" value="KAK2600880.1"/>
    <property type="molecule type" value="Genomic_DNA"/>
</dbReference>
<keyword evidence="1" id="KW-0732">Signal</keyword>
<evidence type="ECO:0000256" key="1">
    <source>
        <dbReference type="SAM" id="SignalP"/>
    </source>
</evidence>
<organism evidence="2 3">
    <name type="scientific">Phomopsis amygdali</name>
    <name type="common">Fusicoccum amygdali</name>
    <dbReference type="NCBI Taxonomy" id="1214568"/>
    <lineage>
        <taxon>Eukaryota</taxon>
        <taxon>Fungi</taxon>
        <taxon>Dikarya</taxon>
        <taxon>Ascomycota</taxon>
        <taxon>Pezizomycotina</taxon>
        <taxon>Sordariomycetes</taxon>
        <taxon>Sordariomycetidae</taxon>
        <taxon>Diaporthales</taxon>
        <taxon>Diaporthaceae</taxon>
        <taxon>Diaporthe</taxon>
    </lineage>
</organism>
<proteinExistence type="predicted"/>